<evidence type="ECO:0008006" key="4">
    <source>
        <dbReference type="Google" id="ProtNLM"/>
    </source>
</evidence>
<feature type="transmembrane region" description="Helical" evidence="1">
    <location>
        <begin position="25"/>
        <end position="43"/>
    </location>
</feature>
<accession>A0ABW3IMN8</accession>
<evidence type="ECO:0000313" key="3">
    <source>
        <dbReference type="Proteomes" id="UP001597108"/>
    </source>
</evidence>
<evidence type="ECO:0000313" key="2">
    <source>
        <dbReference type="EMBL" id="MFD0978860.1"/>
    </source>
</evidence>
<feature type="transmembrane region" description="Helical" evidence="1">
    <location>
        <begin position="55"/>
        <end position="77"/>
    </location>
</feature>
<feature type="transmembrane region" description="Helical" evidence="1">
    <location>
        <begin position="89"/>
        <end position="107"/>
    </location>
</feature>
<sequence length="310" mass="33147">MNRWGLGLSGALFYAAPIGAGATGASYFAVLPFAGLFLLWVLIMRVEPFRDGLAMLVPTLMVHLALASLCIGFGHMMRALLGIEATTGLLPWLVMGLGGLALGRVLWQPRKEAEAEAFAEAALRKLNEFADEAEEILDRPPDLPLSHPTGAEAAALAVAYGALDAMPADAPEEAALSAVVMPLEAEVRAPILLEAFLNRAERTGTRRDRHAALLLAADGGLAWRQLGEGRMAQAFDQIVAAADTVTLAHFLRLASALLDGFPTTRNDLPQVSRLLDIAAQIEPGHPELSDALVHLANRIEDIDRDLNTND</sequence>
<keyword evidence="1" id="KW-0472">Membrane</keyword>
<gene>
    <name evidence="2" type="ORF">ACFQ2S_04280</name>
</gene>
<keyword evidence="3" id="KW-1185">Reference proteome</keyword>
<keyword evidence="1" id="KW-1133">Transmembrane helix</keyword>
<protein>
    <recommendedName>
        <fullName evidence="4">DUF2254 domain-containing protein</fullName>
    </recommendedName>
</protein>
<dbReference type="Proteomes" id="UP001597108">
    <property type="component" value="Unassembled WGS sequence"/>
</dbReference>
<keyword evidence="1" id="KW-0812">Transmembrane</keyword>
<dbReference type="RefSeq" id="WP_386072990.1">
    <property type="nucleotide sequence ID" value="NZ_JBHTJT010000007.1"/>
</dbReference>
<dbReference type="EMBL" id="JBHTJT010000007">
    <property type="protein sequence ID" value="MFD0978860.1"/>
    <property type="molecule type" value="Genomic_DNA"/>
</dbReference>
<proteinExistence type="predicted"/>
<comment type="caution">
    <text evidence="2">The sequence shown here is derived from an EMBL/GenBank/DDBJ whole genome shotgun (WGS) entry which is preliminary data.</text>
</comment>
<reference evidence="3" key="1">
    <citation type="journal article" date="2019" name="Int. J. Syst. Evol. Microbiol.">
        <title>The Global Catalogue of Microorganisms (GCM) 10K type strain sequencing project: providing services to taxonomists for standard genome sequencing and annotation.</title>
        <authorList>
            <consortium name="The Broad Institute Genomics Platform"/>
            <consortium name="The Broad Institute Genome Sequencing Center for Infectious Disease"/>
            <person name="Wu L."/>
            <person name="Ma J."/>
        </authorList>
    </citation>
    <scope>NUCLEOTIDE SEQUENCE [LARGE SCALE GENOMIC DNA]</scope>
    <source>
        <strain evidence="3">CCUG 60524</strain>
    </source>
</reference>
<name>A0ABW3IMN8_9RHOB</name>
<organism evidence="2 3">
    <name type="scientific">Tropicimonas aquimaris</name>
    <dbReference type="NCBI Taxonomy" id="914152"/>
    <lineage>
        <taxon>Bacteria</taxon>
        <taxon>Pseudomonadati</taxon>
        <taxon>Pseudomonadota</taxon>
        <taxon>Alphaproteobacteria</taxon>
        <taxon>Rhodobacterales</taxon>
        <taxon>Roseobacteraceae</taxon>
        <taxon>Tropicimonas</taxon>
    </lineage>
</organism>
<evidence type="ECO:0000256" key="1">
    <source>
        <dbReference type="SAM" id="Phobius"/>
    </source>
</evidence>